<proteinExistence type="predicted"/>
<dbReference type="GO" id="GO:0046872">
    <property type="term" value="F:metal ion binding"/>
    <property type="evidence" value="ECO:0007669"/>
    <property type="project" value="InterPro"/>
</dbReference>
<protein>
    <recommendedName>
        <fullName evidence="1">Rubrerythrin diiron-binding domain-containing protein</fullName>
    </recommendedName>
</protein>
<evidence type="ECO:0000313" key="3">
    <source>
        <dbReference type="Proteomes" id="UP000002892"/>
    </source>
</evidence>
<dbReference type="EMBL" id="CP003639">
    <property type="protein sequence ID" value="AFM40865.1"/>
    <property type="molecule type" value="Genomic_DNA"/>
</dbReference>
<dbReference type="AlphaFoldDB" id="I4D4Z1"/>
<dbReference type="KEGG" id="dai:Desaci_1888"/>
<dbReference type="Pfam" id="PF02915">
    <property type="entry name" value="Rubrerythrin"/>
    <property type="match status" value="1"/>
</dbReference>
<dbReference type="STRING" id="646529.Desaci_1888"/>
<dbReference type="InterPro" id="IPR003251">
    <property type="entry name" value="Rr_diiron-bd_dom"/>
</dbReference>
<name>I4D4Z1_DESAJ</name>
<dbReference type="InterPro" id="IPR009078">
    <property type="entry name" value="Ferritin-like_SF"/>
</dbReference>
<dbReference type="eggNOG" id="COG1633">
    <property type="taxonomic scope" value="Bacteria"/>
</dbReference>
<dbReference type="CDD" id="cd01045">
    <property type="entry name" value="Ferritin_like_AB"/>
    <property type="match status" value="1"/>
</dbReference>
<dbReference type="PANTHER" id="PTHR33531">
    <property type="entry name" value="RUBRERYTHRIN SUBFAMILY"/>
    <property type="match status" value="1"/>
</dbReference>
<feature type="domain" description="Rubrerythrin diiron-binding" evidence="1">
    <location>
        <begin position="11"/>
        <end position="145"/>
    </location>
</feature>
<keyword evidence="3" id="KW-1185">Reference proteome</keyword>
<dbReference type="InterPro" id="IPR012347">
    <property type="entry name" value="Ferritin-like"/>
</dbReference>
<dbReference type="RefSeq" id="WP_014826871.1">
    <property type="nucleotide sequence ID" value="NC_018068.1"/>
</dbReference>
<dbReference type="SUPFAM" id="SSF47240">
    <property type="entry name" value="Ferritin-like"/>
    <property type="match status" value="1"/>
</dbReference>
<evidence type="ECO:0000259" key="1">
    <source>
        <dbReference type="Pfam" id="PF02915"/>
    </source>
</evidence>
<evidence type="ECO:0000313" key="2">
    <source>
        <dbReference type="EMBL" id="AFM40865.1"/>
    </source>
</evidence>
<dbReference type="HOGENOM" id="CLU_119858_2_1_9"/>
<dbReference type="OrthoDB" id="1701709at2"/>
<reference evidence="2 3" key="1">
    <citation type="journal article" date="2012" name="J. Bacteriol.">
        <title>Complete genome sequences of Desulfosporosinus orientis DSM765T, Desulfosporosinus youngiae DSM17734T, Desulfosporosinus meridiei DSM13257T, and Desulfosporosinus acidiphilus DSM22704T.</title>
        <authorList>
            <person name="Pester M."/>
            <person name="Brambilla E."/>
            <person name="Alazard D."/>
            <person name="Rattei T."/>
            <person name="Weinmaier T."/>
            <person name="Han J."/>
            <person name="Lucas S."/>
            <person name="Lapidus A."/>
            <person name="Cheng J.F."/>
            <person name="Goodwin L."/>
            <person name="Pitluck S."/>
            <person name="Peters L."/>
            <person name="Ovchinnikova G."/>
            <person name="Teshima H."/>
            <person name="Detter J.C."/>
            <person name="Han C.S."/>
            <person name="Tapia R."/>
            <person name="Land M.L."/>
            <person name="Hauser L."/>
            <person name="Kyrpides N.C."/>
            <person name="Ivanova N.N."/>
            <person name="Pagani I."/>
            <person name="Huntmann M."/>
            <person name="Wei C.L."/>
            <person name="Davenport K.W."/>
            <person name="Daligault H."/>
            <person name="Chain P.S."/>
            <person name="Chen A."/>
            <person name="Mavromatis K."/>
            <person name="Markowitz V."/>
            <person name="Szeto E."/>
            <person name="Mikhailova N."/>
            <person name="Pati A."/>
            <person name="Wagner M."/>
            <person name="Woyke T."/>
            <person name="Ollivier B."/>
            <person name="Klenk H.P."/>
            <person name="Spring S."/>
            <person name="Loy A."/>
        </authorList>
    </citation>
    <scope>NUCLEOTIDE SEQUENCE [LARGE SCALE GENOMIC DNA]</scope>
    <source>
        <strain evidence="3">DSM 22704 / JCM 16185 / SJ4</strain>
    </source>
</reference>
<accession>I4D4Z1</accession>
<dbReference type="GO" id="GO:0016491">
    <property type="term" value="F:oxidoreductase activity"/>
    <property type="evidence" value="ECO:0007669"/>
    <property type="project" value="InterPro"/>
</dbReference>
<dbReference type="Gene3D" id="1.20.1260.10">
    <property type="match status" value="1"/>
</dbReference>
<gene>
    <name evidence="2" type="ordered locus">Desaci_1888</name>
</gene>
<dbReference type="PANTHER" id="PTHR33531:SF10">
    <property type="entry name" value="BLR7895 PROTEIN"/>
    <property type="match status" value="1"/>
</dbReference>
<sequence length="154" mass="17956">MTTNKDSFKDAITYAISNEVDAYEFYRNAAKKITSDKNLADTFEELAAEEQKHRDFLQDYLVGDIPEFQLDDFDDYHVSESVESPKLSTEMKFVDAIALAMKKEEEAMNMYKKFALATTDDRQKKLFSDLSRMEEMHKVKLEKIYVNSAFGEVW</sequence>
<organism evidence="2 3">
    <name type="scientific">Desulfosporosinus acidiphilus (strain DSM 22704 / JCM 16185 / SJ4)</name>
    <dbReference type="NCBI Taxonomy" id="646529"/>
    <lineage>
        <taxon>Bacteria</taxon>
        <taxon>Bacillati</taxon>
        <taxon>Bacillota</taxon>
        <taxon>Clostridia</taxon>
        <taxon>Eubacteriales</taxon>
        <taxon>Desulfitobacteriaceae</taxon>
        <taxon>Desulfosporosinus</taxon>
    </lineage>
</organism>
<dbReference type="Proteomes" id="UP000002892">
    <property type="component" value="Chromosome"/>
</dbReference>